<organism evidence="2 3">
    <name type="scientific">Listeria booriae</name>
    <dbReference type="NCBI Taxonomy" id="1552123"/>
    <lineage>
        <taxon>Bacteria</taxon>
        <taxon>Bacillati</taxon>
        <taxon>Bacillota</taxon>
        <taxon>Bacilli</taxon>
        <taxon>Bacillales</taxon>
        <taxon>Listeriaceae</taxon>
        <taxon>Listeria</taxon>
    </lineage>
</organism>
<comment type="caution">
    <text evidence="2">The sequence shown here is derived from an EMBL/GenBank/DDBJ whole genome shotgun (WGS) entry which is preliminary data.</text>
</comment>
<reference evidence="2 3" key="1">
    <citation type="submission" date="2020-03" db="EMBL/GenBank/DDBJ databases">
        <title>Soil Listeria distribution.</title>
        <authorList>
            <person name="Liao J."/>
            <person name="Wiedmann M."/>
        </authorList>
    </citation>
    <scope>NUCLEOTIDE SEQUENCE [LARGE SCALE GENOMIC DNA]</scope>
    <source>
        <strain evidence="2 3">FSL L7-1017</strain>
    </source>
</reference>
<dbReference type="RefSeq" id="WP_185494837.1">
    <property type="nucleotide sequence ID" value="NZ_JAARUV010000002.1"/>
</dbReference>
<accession>A0A7X1CI73</accession>
<evidence type="ECO:0000259" key="1">
    <source>
        <dbReference type="Pfam" id="PF18830"/>
    </source>
</evidence>
<sequence>MEINDELAMAIGDRYVSMQVCDEGFEYSIFDTDYYLQDGGIVAVPTSIIGAMYIVIQDHCMFEEPMEQIDFETLFEKTSKQELSKIEKAMNRESTIVKPSIVQILKDTEKVPENKKTSSSQNREER</sequence>
<evidence type="ECO:0000313" key="2">
    <source>
        <dbReference type="EMBL" id="MBC1778709.1"/>
    </source>
</evidence>
<feature type="domain" description="Large polyvalent protein-associated" evidence="1">
    <location>
        <begin position="5"/>
        <end position="79"/>
    </location>
</feature>
<dbReference type="AlphaFoldDB" id="A0A7X1CI73"/>
<dbReference type="EMBL" id="JAARUV010000002">
    <property type="protein sequence ID" value="MBC1778709.1"/>
    <property type="molecule type" value="Genomic_DNA"/>
</dbReference>
<protein>
    <recommendedName>
        <fullName evidence="1">Large polyvalent protein-associated domain-containing protein</fullName>
    </recommendedName>
</protein>
<name>A0A7X1CI73_9LIST</name>
<dbReference type="Proteomes" id="UP000547643">
    <property type="component" value="Unassembled WGS sequence"/>
</dbReference>
<dbReference type="Pfam" id="PF18830">
    <property type="entry name" value="LPD16"/>
    <property type="match status" value="1"/>
</dbReference>
<dbReference type="InterPro" id="IPR040568">
    <property type="entry name" value="LPD16"/>
</dbReference>
<evidence type="ECO:0000313" key="3">
    <source>
        <dbReference type="Proteomes" id="UP000547643"/>
    </source>
</evidence>
<gene>
    <name evidence="2" type="ORF">HCA46_07670</name>
</gene>
<proteinExistence type="predicted"/>